<dbReference type="OrthoDB" id="9797829at2"/>
<dbReference type="CDD" id="cd03809">
    <property type="entry name" value="GT4_MtfB-like"/>
    <property type="match status" value="1"/>
</dbReference>
<dbReference type="FunFam" id="3.40.50.2000:FF:000119">
    <property type="entry name" value="Glycosyl transferase group 1"/>
    <property type="match status" value="1"/>
</dbReference>
<dbReference type="GO" id="GO:0009103">
    <property type="term" value="P:lipopolysaccharide biosynthetic process"/>
    <property type="evidence" value="ECO:0007669"/>
    <property type="project" value="TreeGrafter"/>
</dbReference>
<dbReference type="STRING" id="29341.RSJ17_21325"/>
<dbReference type="GO" id="GO:0016757">
    <property type="term" value="F:glycosyltransferase activity"/>
    <property type="evidence" value="ECO:0007669"/>
    <property type="project" value="InterPro"/>
</dbReference>
<dbReference type="AlphaFoldDB" id="A0A0C1QWE3"/>
<dbReference type="InterPro" id="IPR001296">
    <property type="entry name" value="Glyco_trans_1"/>
</dbReference>
<evidence type="ECO:0000259" key="3">
    <source>
        <dbReference type="Pfam" id="PF13439"/>
    </source>
</evidence>
<evidence type="ECO:0000313" key="5">
    <source>
        <dbReference type="Proteomes" id="UP000031366"/>
    </source>
</evidence>
<dbReference type="SUPFAM" id="SSF53756">
    <property type="entry name" value="UDP-Glycosyltransferase/glycogen phosphorylase"/>
    <property type="match status" value="1"/>
</dbReference>
<sequence length="375" mass="42743">MKIGIDARAAKWYRGTGIGTYTHQLINSLNKVDFINEYLLFTAENYNSQIDFKDNFFLSPIKESNSSNFWDEVNIPNMLNGKDIDIYHVPQNGVGLPIEKKCPFIITLHDTIPIHMPETVGDRYLEIFTTKMKSIVDNSDGIITVSEFSKEDISKDFNYPKEKIFVTYLASENIYKPIDKAIASSILKKQYSLSNNYILYVGGFSPRKNILGLIKAYSKLPKNIRESHNLVIAGNKGKSYELYKKCAEEYNVDNYVIFPGFISMEYMPYLYNAASLFVYPSFYEGFGLPPIEAMACGIPVITSNTTSIPEIVEDAAVLFNPNDIDELSNKLYEVLMDENIKQELIHKGFIKNNSLSWKKTALDTLKAYKTILSLR</sequence>
<organism evidence="4 5">
    <name type="scientific">Clostridium argentinense CDC 2741</name>
    <dbReference type="NCBI Taxonomy" id="1418104"/>
    <lineage>
        <taxon>Bacteria</taxon>
        <taxon>Bacillati</taxon>
        <taxon>Bacillota</taxon>
        <taxon>Clostridia</taxon>
        <taxon>Eubacteriales</taxon>
        <taxon>Clostridiaceae</taxon>
        <taxon>Clostridium</taxon>
    </lineage>
</organism>
<dbReference type="InterPro" id="IPR028098">
    <property type="entry name" value="Glyco_trans_4-like_N"/>
</dbReference>
<feature type="domain" description="Glycosyl transferase family 1" evidence="2">
    <location>
        <begin position="194"/>
        <end position="347"/>
    </location>
</feature>
<dbReference type="Pfam" id="PF00534">
    <property type="entry name" value="Glycos_transf_1"/>
    <property type="match status" value="1"/>
</dbReference>
<proteinExistence type="predicted"/>
<dbReference type="PANTHER" id="PTHR46401">
    <property type="entry name" value="GLYCOSYLTRANSFERASE WBBK-RELATED"/>
    <property type="match status" value="1"/>
</dbReference>
<protein>
    <submittedName>
        <fullName evidence="4">Glycosyl transferases group 1 family protein</fullName>
    </submittedName>
</protein>
<dbReference type="EMBL" id="AYSO01000019">
    <property type="protein sequence ID" value="KIE45317.1"/>
    <property type="molecule type" value="Genomic_DNA"/>
</dbReference>
<dbReference type="Proteomes" id="UP000031366">
    <property type="component" value="Unassembled WGS sequence"/>
</dbReference>
<evidence type="ECO:0000313" key="4">
    <source>
        <dbReference type="EMBL" id="KIE45317.1"/>
    </source>
</evidence>
<dbReference type="Gene3D" id="3.40.50.2000">
    <property type="entry name" value="Glycogen Phosphorylase B"/>
    <property type="match status" value="2"/>
</dbReference>
<evidence type="ECO:0000256" key="1">
    <source>
        <dbReference type="ARBA" id="ARBA00022679"/>
    </source>
</evidence>
<comment type="caution">
    <text evidence="4">The sequence shown here is derived from an EMBL/GenBank/DDBJ whole genome shotgun (WGS) entry which is preliminary data.</text>
</comment>
<gene>
    <name evidence="4" type="ORF">U732_2586</name>
</gene>
<keyword evidence="1 4" id="KW-0808">Transferase</keyword>
<accession>A0A0C1QWE3</accession>
<evidence type="ECO:0000259" key="2">
    <source>
        <dbReference type="Pfam" id="PF00534"/>
    </source>
</evidence>
<dbReference type="RefSeq" id="WP_039635122.1">
    <property type="nucleotide sequence ID" value="NZ_AYSO01000019.1"/>
</dbReference>
<name>A0A0C1QWE3_9CLOT</name>
<keyword evidence="5" id="KW-1185">Reference proteome</keyword>
<dbReference type="PANTHER" id="PTHR46401:SF2">
    <property type="entry name" value="GLYCOSYLTRANSFERASE WBBK-RELATED"/>
    <property type="match status" value="1"/>
</dbReference>
<feature type="domain" description="Glycosyltransferase subfamily 4-like N-terminal" evidence="3">
    <location>
        <begin position="17"/>
        <end position="168"/>
    </location>
</feature>
<dbReference type="Pfam" id="PF13439">
    <property type="entry name" value="Glyco_transf_4"/>
    <property type="match status" value="1"/>
</dbReference>
<reference evidence="4 5" key="1">
    <citation type="journal article" date="2015" name="Infect. Genet. Evol.">
        <title>Genomic sequences of six botulinum neurotoxin-producing strains representing three clostridial species illustrate the mobility and diversity of botulinum neurotoxin genes.</title>
        <authorList>
            <person name="Smith T.J."/>
            <person name="Hill K.K."/>
            <person name="Xie G."/>
            <person name="Foley B.T."/>
            <person name="Williamson C.H."/>
            <person name="Foster J.T."/>
            <person name="Johnson S.L."/>
            <person name="Chertkov O."/>
            <person name="Teshima H."/>
            <person name="Gibbons H.S."/>
            <person name="Johnsky L.A."/>
            <person name="Karavis M.A."/>
            <person name="Smith L.A."/>
        </authorList>
    </citation>
    <scope>NUCLEOTIDE SEQUENCE [LARGE SCALE GENOMIC DNA]</scope>
    <source>
        <strain evidence="4 5">CDC 2741</strain>
    </source>
</reference>